<gene>
    <name evidence="3" type="ORF">EXE59_17705</name>
</gene>
<feature type="transmembrane region" description="Helical" evidence="2">
    <location>
        <begin position="226"/>
        <end position="249"/>
    </location>
</feature>
<feature type="coiled-coil region" evidence="1">
    <location>
        <begin position="39"/>
        <end position="157"/>
    </location>
</feature>
<reference evidence="3 4" key="1">
    <citation type="submission" date="2019-04" db="EMBL/GenBank/DDBJ databases">
        <title>Three New Species of Nocardioides, Nocardioides euryhalodurans sp. nov., Nocardioides seonyuensis sp. nov. and Nocardioides eburneoflavus sp. nov. Isolated from Soil.</title>
        <authorList>
            <person name="Roh S.G."/>
            <person name="Lee C."/>
            <person name="Kim M.-K."/>
            <person name="Kim S.B."/>
        </authorList>
    </citation>
    <scope>NUCLEOTIDE SEQUENCE [LARGE SCALE GENOMIC DNA]</scope>
    <source>
        <strain evidence="3 4">MMS17-SY213</strain>
    </source>
</reference>
<sequence>MRLVSAVLGFLLRKLGVFVAVLVSLFLGLVLMSSLVPELQRAEAERDRLREVSQERRALENEVGQLRSASEEALVEEVASLAAEAAEEAVEARQQVSEASREAERRLDERDEACGTVDKVIAWVLPGNACKAAEEALEKAEELKDTVDRGLARAEERVVVLSDPDLTADEKLDRLGEDDLQSAATRDLEVAKAELAQKQAEERSLEEAQGSWAGRVVNLWARSWKWLAGIAVLVVVMPGVMRVVSYFVLMPLVSRSQKRIRLADGVDDTDATLTTGLAERTLTVELGHGEVLSARSEHVRPVEGKKAHGRLIYDPSAPFVSFSAGLYGLSRIAGDENGTVAVLATPEDPDSYLMRIDITDHPGLVMHPRHVVGVIGAPGLRTRWRWGILALARWQVRYIMFAGTGSLIVQGSGEVKADSPRCGSLRIEQHLVMGFDSRLVLGVNRTEVFWPYLWGRTPLVDDEFTGVHPFFWQKASNQGPSNPVARAFSTFFSAFGKLLGF</sequence>
<keyword evidence="2" id="KW-0472">Membrane</keyword>
<evidence type="ECO:0000256" key="1">
    <source>
        <dbReference type="SAM" id="Coils"/>
    </source>
</evidence>
<keyword evidence="2" id="KW-1133">Transmembrane helix</keyword>
<dbReference type="AlphaFoldDB" id="A0A4Z1CCW1"/>
<dbReference type="Proteomes" id="UP000297496">
    <property type="component" value="Unassembled WGS sequence"/>
</dbReference>
<organism evidence="3 4">
    <name type="scientific">Nocardioides eburneiflavus</name>
    <dbReference type="NCBI Taxonomy" id="2518372"/>
    <lineage>
        <taxon>Bacteria</taxon>
        <taxon>Bacillati</taxon>
        <taxon>Actinomycetota</taxon>
        <taxon>Actinomycetes</taxon>
        <taxon>Propionibacteriales</taxon>
        <taxon>Nocardioidaceae</taxon>
        <taxon>Nocardioides</taxon>
    </lineage>
</organism>
<feature type="coiled-coil region" evidence="1">
    <location>
        <begin position="181"/>
        <end position="208"/>
    </location>
</feature>
<name>A0A4Z1CCW1_9ACTN</name>
<feature type="transmembrane region" description="Helical" evidence="2">
    <location>
        <begin position="15"/>
        <end position="36"/>
    </location>
</feature>
<keyword evidence="2" id="KW-0812">Transmembrane</keyword>
<evidence type="ECO:0000256" key="2">
    <source>
        <dbReference type="SAM" id="Phobius"/>
    </source>
</evidence>
<keyword evidence="4" id="KW-1185">Reference proteome</keyword>
<keyword evidence="1" id="KW-0175">Coiled coil</keyword>
<comment type="caution">
    <text evidence="3">The sequence shown here is derived from an EMBL/GenBank/DDBJ whole genome shotgun (WGS) entry which is preliminary data.</text>
</comment>
<evidence type="ECO:0000313" key="3">
    <source>
        <dbReference type="EMBL" id="TGN65586.1"/>
    </source>
</evidence>
<accession>A0A4Z1CCW1</accession>
<dbReference type="EMBL" id="SRRO01000001">
    <property type="protein sequence ID" value="TGN65586.1"/>
    <property type="molecule type" value="Genomic_DNA"/>
</dbReference>
<dbReference type="OrthoDB" id="186343at2"/>
<proteinExistence type="predicted"/>
<protein>
    <submittedName>
        <fullName evidence="3">Uncharacterized protein</fullName>
    </submittedName>
</protein>
<dbReference type="RefSeq" id="WP_135840080.1">
    <property type="nucleotide sequence ID" value="NZ_SRRO01000001.1"/>
</dbReference>
<evidence type="ECO:0000313" key="4">
    <source>
        <dbReference type="Proteomes" id="UP000297496"/>
    </source>
</evidence>